<dbReference type="Gene3D" id="3.40.50.720">
    <property type="entry name" value="NAD(P)-binding Rossmann-like Domain"/>
    <property type="match status" value="1"/>
</dbReference>
<gene>
    <name evidence="2" type="ORF">CUN51_04770</name>
</gene>
<dbReference type="Pfam" id="PF01370">
    <property type="entry name" value="Epimerase"/>
    <property type="match status" value="1"/>
</dbReference>
<dbReference type="AlphaFoldDB" id="A0A2M8P0V8"/>
<feature type="domain" description="NAD-dependent epimerase/dehydratase" evidence="1">
    <location>
        <begin position="10"/>
        <end position="236"/>
    </location>
</feature>
<evidence type="ECO:0000259" key="1">
    <source>
        <dbReference type="Pfam" id="PF01370"/>
    </source>
</evidence>
<dbReference type="InterPro" id="IPR001509">
    <property type="entry name" value="Epimerase_deHydtase"/>
</dbReference>
<evidence type="ECO:0000313" key="2">
    <source>
        <dbReference type="EMBL" id="PJF31184.1"/>
    </source>
</evidence>
<evidence type="ECO:0000313" key="3">
    <source>
        <dbReference type="Proteomes" id="UP000228921"/>
    </source>
</evidence>
<dbReference type="EMBL" id="PGTK01000004">
    <property type="protein sequence ID" value="PJF31184.1"/>
    <property type="molecule type" value="Genomic_DNA"/>
</dbReference>
<organism evidence="2 3">
    <name type="scientific">Candidatus Thermofonsia Clade 1 bacterium</name>
    <dbReference type="NCBI Taxonomy" id="2364210"/>
    <lineage>
        <taxon>Bacteria</taxon>
        <taxon>Bacillati</taxon>
        <taxon>Chloroflexota</taxon>
        <taxon>Candidatus Thermofontia</taxon>
        <taxon>Candidatus Thermofonsia Clade 1</taxon>
    </lineage>
</organism>
<dbReference type="SUPFAM" id="SSF51735">
    <property type="entry name" value="NAD(P)-binding Rossmann-fold domains"/>
    <property type="match status" value="1"/>
</dbReference>
<name>A0A2M8P0V8_9CHLR</name>
<dbReference type="GO" id="GO:0005737">
    <property type="term" value="C:cytoplasm"/>
    <property type="evidence" value="ECO:0007669"/>
    <property type="project" value="TreeGrafter"/>
</dbReference>
<dbReference type="InterPro" id="IPR051783">
    <property type="entry name" value="NAD(P)-dependent_oxidoreduct"/>
</dbReference>
<proteinExistence type="predicted"/>
<protein>
    <recommendedName>
        <fullName evidence="1">NAD-dependent epimerase/dehydratase domain-containing protein</fullName>
    </recommendedName>
</protein>
<reference evidence="2 3" key="1">
    <citation type="submission" date="2017-11" db="EMBL/GenBank/DDBJ databases">
        <title>Evolution of Phototrophy in the Chloroflexi Phylum Driven by Horizontal Gene Transfer.</title>
        <authorList>
            <person name="Ward L.M."/>
            <person name="Hemp J."/>
            <person name="Shih P.M."/>
            <person name="Mcglynn S.E."/>
            <person name="Fischer W."/>
        </authorList>
    </citation>
    <scope>NUCLEOTIDE SEQUENCE [LARGE SCALE GENOMIC DNA]</scope>
    <source>
        <strain evidence="2">CP2_2F</strain>
    </source>
</reference>
<dbReference type="GO" id="GO:0004029">
    <property type="term" value="F:aldehyde dehydrogenase (NAD+) activity"/>
    <property type="evidence" value="ECO:0007669"/>
    <property type="project" value="TreeGrafter"/>
</dbReference>
<dbReference type="PANTHER" id="PTHR48079:SF6">
    <property type="entry name" value="NAD(P)-BINDING DOMAIN-CONTAINING PROTEIN-RELATED"/>
    <property type="match status" value="1"/>
</dbReference>
<dbReference type="InterPro" id="IPR036291">
    <property type="entry name" value="NAD(P)-bd_dom_sf"/>
</dbReference>
<sequence length="340" mass="38022">MALTQDQPIIFVTGGTGHLGYALLPTLLEAGYSVRALTRQPERHAWLQQLGDGLDIVRGDVTDAQLINQAVRGCRYVVHAAAKFAFWGKHEQFERTNVQGAANVMQAALAANVQKYVHISTVVVVGKPLAGRIVDETHPTEPVDPYQRSKLHAEQLALQAWRESGLPVVVLRPGAFYGPGGRYAFNRLFIEDALKGIRIQVNGGNYITFPVYVGDVAQAILSALQRGRIGEVYNICGETLTHREANRIVSEEAGISPFRLNVPGGLMILVARLWTALSEYTRVEPYYPLNLRSYVFNNWQVSSEKARRELGFTPIPFREGVRRTLEWYAAQGLWRQKRRA</sequence>
<dbReference type="Proteomes" id="UP000228921">
    <property type="component" value="Unassembled WGS sequence"/>
</dbReference>
<accession>A0A2M8P0V8</accession>
<comment type="caution">
    <text evidence="2">The sequence shown here is derived from an EMBL/GenBank/DDBJ whole genome shotgun (WGS) entry which is preliminary data.</text>
</comment>
<dbReference type="PANTHER" id="PTHR48079">
    <property type="entry name" value="PROTEIN YEEZ"/>
    <property type="match status" value="1"/>
</dbReference>